<dbReference type="FunFam" id="3.20.20.70:FF:000024">
    <property type="entry name" value="Indole-3-glycerol phosphate synthase"/>
    <property type="match status" value="1"/>
</dbReference>
<name>A0A2W4BRV2_9ENTE</name>
<dbReference type="STRING" id="1077675.BCR22_02440"/>
<comment type="caution">
    <text evidence="11">The sequence shown here is derived from an EMBL/GenBank/DDBJ whole genome shotgun (WGS) entry which is preliminary data.</text>
</comment>
<keyword evidence="8 9" id="KW-0456">Lyase</keyword>
<evidence type="ECO:0000256" key="1">
    <source>
        <dbReference type="ARBA" id="ARBA00001633"/>
    </source>
</evidence>
<evidence type="ECO:0000256" key="6">
    <source>
        <dbReference type="ARBA" id="ARBA00022822"/>
    </source>
</evidence>
<dbReference type="PANTHER" id="PTHR22854">
    <property type="entry name" value="TRYPTOPHAN BIOSYNTHESIS PROTEIN"/>
    <property type="match status" value="1"/>
</dbReference>
<dbReference type="Pfam" id="PF00218">
    <property type="entry name" value="IGPS"/>
    <property type="match status" value="1"/>
</dbReference>
<reference evidence="11 12" key="1">
    <citation type="submission" date="2017-11" db="EMBL/GenBank/DDBJ databases">
        <title>Draft genome sequence of Enterococcus plantarum TRW2 strain isolated from lettuce.</title>
        <authorList>
            <person name="Kim E.B."/>
            <person name="Marco M.L."/>
            <person name="Williams T.R."/>
            <person name="You I.H."/>
        </authorList>
    </citation>
    <scope>NUCLEOTIDE SEQUENCE [LARGE SCALE GENOMIC DNA]</scope>
    <source>
        <strain evidence="11 12">TRW2</strain>
    </source>
</reference>
<keyword evidence="6 9" id="KW-0822">Tryptophan biosynthesis</keyword>
<dbReference type="EC" id="4.1.1.48" evidence="9"/>
<organism evidence="11 12">
    <name type="scientific">Enterococcus plantarum</name>
    <dbReference type="NCBI Taxonomy" id="1077675"/>
    <lineage>
        <taxon>Bacteria</taxon>
        <taxon>Bacillati</taxon>
        <taxon>Bacillota</taxon>
        <taxon>Bacilli</taxon>
        <taxon>Lactobacillales</taxon>
        <taxon>Enterococcaceae</taxon>
        <taxon>Enterococcus</taxon>
    </lineage>
</organism>
<dbReference type="NCBIfam" id="NF001377">
    <property type="entry name" value="PRK00278.2-4"/>
    <property type="match status" value="1"/>
</dbReference>
<evidence type="ECO:0000313" key="12">
    <source>
        <dbReference type="Proteomes" id="UP000249828"/>
    </source>
</evidence>
<proteinExistence type="inferred from homology"/>
<evidence type="ECO:0000256" key="9">
    <source>
        <dbReference type="HAMAP-Rule" id="MF_00134"/>
    </source>
</evidence>
<evidence type="ECO:0000256" key="4">
    <source>
        <dbReference type="ARBA" id="ARBA00022605"/>
    </source>
</evidence>
<dbReference type="InterPro" id="IPR013798">
    <property type="entry name" value="Indole-3-glycerol_P_synth_dom"/>
</dbReference>
<dbReference type="PROSITE" id="PS00614">
    <property type="entry name" value="IGPS"/>
    <property type="match status" value="1"/>
</dbReference>
<sequence>MDFLAKIINEKKQEVNDMPFETIQPLRKTYSFYQHVKDHPEKMHIIGEVKRASPSKGAINLAVNVIQQAKAYEEAGVTAISVLTDEGFFKGSIEDLRKVAAEVAIPVLCKDFILDEKQLIRARNAGATIILLIVSVLTKPKLEELYNKAIALGLEVLIEVHDAQELAIAESLSAPLIGVNNRNLKTFDVSIEVSQKLGQQQTTNAVYISESGFSTSEQVALVKESYQAVLVGEGLMRQNNPQEKVKELQVLR</sequence>
<dbReference type="GO" id="GO:0000162">
    <property type="term" value="P:L-tryptophan biosynthetic process"/>
    <property type="evidence" value="ECO:0007669"/>
    <property type="project" value="UniProtKB-UniRule"/>
</dbReference>
<dbReference type="CDD" id="cd00331">
    <property type="entry name" value="IGPS"/>
    <property type="match status" value="1"/>
</dbReference>
<dbReference type="InterPro" id="IPR001468">
    <property type="entry name" value="Indole-3-GlycerolPSynthase_CS"/>
</dbReference>
<keyword evidence="5 9" id="KW-0210">Decarboxylase</keyword>
<accession>A0A2W4BRV2</accession>
<dbReference type="Gene3D" id="3.20.20.70">
    <property type="entry name" value="Aldolase class I"/>
    <property type="match status" value="1"/>
</dbReference>
<dbReference type="GO" id="GO:0004640">
    <property type="term" value="F:phosphoribosylanthranilate isomerase activity"/>
    <property type="evidence" value="ECO:0007669"/>
    <property type="project" value="TreeGrafter"/>
</dbReference>
<evidence type="ECO:0000256" key="3">
    <source>
        <dbReference type="ARBA" id="ARBA00008737"/>
    </source>
</evidence>
<evidence type="ECO:0000256" key="7">
    <source>
        <dbReference type="ARBA" id="ARBA00023141"/>
    </source>
</evidence>
<dbReference type="AlphaFoldDB" id="A0A2W4BRV2"/>
<protein>
    <recommendedName>
        <fullName evidence="9">Indole-3-glycerol phosphate synthase</fullName>
        <shortName evidence="9">IGPS</shortName>
        <ecNumber evidence="9">4.1.1.48</ecNumber>
    </recommendedName>
</protein>
<evidence type="ECO:0000256" key="8">
    <source>
        <dbReference type="ARBA" id="ARBA00023239"/>
    </source>
</evidence>
<evidence type="ECO:0000259" key="10">
    <source>
        <dbReference type="Pfam" id="PF00218"/>
    </source>
</evidence>
<dbReference type="EMBL" id="PIEU01000030">
    <property type="protein sequence ID" value="PZL76452.1"/>
    <property type="molecule type" value="Genomic_DNA"/>
</dbReference>
<keyword evidence="4 9" id="KW-0028">Amino-acid biosynthesis</keyword>
<feature type="domain" description="Indole-3-glycerol phosphate synthase" evidence="10">
    <location>
        <begin position="6"/>
        <end position="248"/>
    </location>
</feature>
<dbReference type="HAMAP" id="MF_00134_B">
    <property type="entry name" value="IGPS_B"/>
    <property type="match status" value="1"/>
</dbReference>
<keyword evidence="12" id="KW-1185">Reference proteome</keyword>
<dbReference type="InterPro" id="IPR045186">
    <property type="entry name" value="Indole-3-glycerol_P_synth"/>
</dbReference>
<dbReference type="GO" id="GO:0004425">
    <property type="term" value="F:indole-3-glycerol-phosphate synthase activity"/>
    <property type="evidence" value="ECO:0007669"/>
    <property type="project" value="UniProtKB-UniRule"/>
</dbReference>
<dbReference type="InterPro" id="IPR011060">
    <property type="entry name" value="RibuloseP-bd_barrel"/>
</dbReference>
<dbReference type="UniPathway" id="UPA00035">
    <property type="reaction ID" value="UER00043"/>
</dbReference>
<keyword evidence="7 9" id="KW-0057">Aromatic amino acid biosynthesis</keyword>
<dbReference type="RefSeq" id="WP_111247162.1">
    <property type="nucleotide sequence ID" value="NZ_PIEU01000030.1"/>
</dbReference>
<dbReference type="NCBIfam" id="NF001371">
    <property type="entry name" value="PRK00278.1-3"/>
    <property type="match status" value="1"/>
</dbReference>
<dbReference type="InterPro" id="IPR013785">
    <property type="entry name" value="Aldolase_TIM"/>
</dbReference>
<comment type="pathway">
    <text evidence="2 9">Amino-acid biosynthesis; L-tryptophan biosynthesis; L-tryptophan from chorismate: step 4/5.</text>
</comment>
<comment type="catalytic activity">
    <reaction evidence="1 9">
        <text>1-(2-carboxyphenylamino)-1-deoxy-D-ribulose 5-phosphate + H(+) = (1S,2R)-1-C-(indol-3-yl)glycerol 3-phosphate + CO2 + H2O</text>
        <dbReference type="Rhea" id="RHEA:23476"/>
        <dbReference type="ChEBI" id="CHEBI:15377"/>
        <dbReference type="ChEBI" id="CHEBI:15378"/>
        <dbReference type="ChEBI" id="CHEBI:16526"/>
        <dbReference type="ChEBI" id="CHEBI:58613"/>
        <dbReference type="ChEBI" id="CHEBI:58866"/>
        <dbReference type="EC" id="4.1.1.48"/>
    </reaction>
</comment>
<gene>
    <name evidence="9" type="primary">trpC</name>
    <name evidence="11" type="ORF">CI088_03005</name>
</gene>
<evidence type="ECO:0000256" key="2">
    <source>
        <dbReference type="ARBA" id="ARBA00004696"/>
    </source>
</evidence>
<dbReference type="PANTHER" id="PTHR22854:SF2">
    <property type="entry name" value="INDOLE-3-GLYCEROL-PHOSPHATE SYNTHASE"/>
    <property type="match status" value="1"/>
</dbReference>
<comment type="similarity">
    <text evidence="3 9">Belongs to the TrpC family.</text>
</comment>
<dbReference type="Proteomes" id="UP000249828">
    <property type="component" value="Unassembled WGS sequence"/>
</dbReference>
<evidence type="ECO:0000256" key="5">
    <source>
        <dbReference type="ARBA" id="ARBA00022793"/>
    </source>
</evidence>
<evidence type="ECO:0000313" key="11">
    <source>
        <dbReference type="EMBL" id="PZL76452.1"/>
    </source>
</evidence>
<dbReference type="SUPFAM" id="SSF51366">
    <property type="entry name" value="Ribulose-phoshate binding barrel"/>
    <property type="match status" value="1"/>
</dbReference>